<accession>A0AAE8MNY3</accession>
<dbReference type="AlphaFoldDB" id="A0AAE8MNY3"/>
<gene>
    <name evidence="1" type="ORF">FTOL_13656</name>
</gene>
<organism evidence="1 2">
    <name type="scientific">Fusarium torulosum</name>
    <dbReference type="NCBI Taxonomy" id="33205"/>
    <lineage>
        <taxon>Eukaryota</taxon>
        <taxon>Fungi</taxon>
        <taxon>Dikarya</taxon>
        <taxon>Ascomycota</taxon>
        <taxon>Pezizomycotina</taxon>
        <taxon>Sordariomycetes</taxon>
        <taxon>Hypocreomycetidae</taxon>
        <taxon>Hypocreales</taxon>
        <taxon>Nectriaceae</taxon>
        <taxon>Fusarium</taxon>
    </lineage>
</organism>
<evidence type="ECO:0000313" key="2">
    <source>
        <dbReference type="Proteomes" id="UP001187734"/>
    </source>
</evidence>
<evidence type="ECO:0000313" key="1">
    <source>
        <dbReference type="EMBL" id="SPJ92002.1"/>
    </source>
</evidence>
<sequence>MEAALGQAPPVVLLVLKCSGPFPGYSGVGVNLDGAGGRLRTGLVRDVT</sequence>
<reference evidence="1" key="1">
    <citation type="submission" date="2018-03" db="EMBL/GenBank/DDBJ databases">
        <authorList>
            <person name="Guldener U."/>
        </authorList>
    </citation>
    <scope>NUCLEOTIDE SEQUENCE</scope>
</reference>
<proteinExistence type="predicted"/>
<keyword evidence="2" id="KW-1185">Reference proteome</keyword>
<name>A0AAE8MNY3_9HYPO</name>
<dbReference type="EMBL" id="ONZP01000930">
    <property type="protein sequence ID" value="SPJ92002.1"/>
    <property type="molecule type" value="Genomic_DNA"/>
</dbReference>
<dbReference type="Proteomes" id="UP001187734">
    <property type="component" value="Unassembled WGS sequence"/>
</dbReference>
<comment type="caution">
    <text evidence="1">The sequence shown here is derived from an EMBL/GenBank/DDBJ whole genome shotgun (WGS) entry which is preliminary data.</text>
</comment>
<protein>
    <submittedName>
        <fullName evidence="1">Uncharacterized protein</fullName>
    </submittedName>
</protein>